<dbReference type="Pfam" id="PF00378">
    <property type="entry name" value="ECH_1"/>
    <property type="match status" value="1"/>
</dbReference>
<dbReference type="PANTHER" id="PTHR43802:SF1">
    <property type="entry name" value="IP11341P-RELATED"/>
    <property type="match status" value="1"/>
</dbReference>
<dbReference type="SUPFAM" id="SSF52096">
    <property type="entry name" value="ClpP/crotonase"/>
    <property type="match status" value="1"/>
</dbReference>
<dbReference type="PANTHER" id="PTHR43802">
    <property type="entry name" value="ENOYL-COA HYDRATASE"/>
    <property type="match status" value="1"/>
</dbReference>
<dbReference type="Proteomes" id="UP000276741">
    <property type="component" value="Chromosome"/>
</dbReference>
<protein>
    <recommendedName>
        <fullName evidence="4">Enoyl-CoA hydratase</fullName>
    </recommendedName>
</protein>
<dbReference type="CDD" id="cd06558">
    <property type="entry name" value="crotonase-like"/>
    <property type="match status" value="1"/>
</dbReference>
<dbReference type="InterPro" id="IPR029045">
    <property type="entry name" value="ClpP/crotonase-like_dom_sf"/>
</dbReference>
<organism evidence="2 3">
    <name type="scientific">Sulfodiicoccus acidiphilus</name>
    <dbReference type="NCBI Taxonomy" id="1670455"/>
    <lineage>
        <taxon>Archaea</taxon>
        <taxon>Thermoproteota</taxon>
        <taxon>Thermoprotei</taxon>
        <taxon>Sulfolobales</taxon>
        <taxon>Sulfolobaceae</taxon>
        <taxon>Sulfodiicoccus</taxon>
    </lineage>
</organism>
<dbReference type="InterPro" id="IPR001753">
    <property type="entry name" value="Enoyl-CoA_hydra/iso"/>
</dbReference>
<comment type="similarity">
    <text evidence="1">Belongs to the enoyl-CoA hydratase/isomerase family.</text>
</comment>
<dbReference type="EMBL" id="AP018553">
    <property type="protein sequence ID" value="BBD73614.1"/>
    <property type="molecule type" value="Genomic_DNA"/>
</dbReference>
<proteinExistence type="inferred from homology"/>
<evidence type="ECO:0000313" key="3">
    <source>
        <dbReference type="Proteomes" id="UP000276741"/>
    </source>
</evidence>
<reference evidence="3" key="1">
    <citation type="submission" date="2018-04" db="EMBL/GenBank/DDBJ databases">
        <title>Complete genome sequence of Sulfodiicoccus acidiphilus strain HS-1.</title>
        <authorList>
            <person name="Sakai H.D."/>
            <person name="Kurosawa N."/>
        </authorList>
    </citation>
    <scope>NUCLEOTIDE SEQUENCE [LARGE SCALE GENOMIC DNA]</scope>
    <source>
        <strain evidence="3">HS-1</strain>
    </source>
</reference>
<evidence type="ECO:0000256" key="1">
    <source>
        <dbReference type="ARBA" id="ARBA00005254"/>
    </source>
</evidence>
<sequence>MSSGRENINSRVEENVAIVSLNRPERLNAMDTETMKGLYEIVDQMAKRTDVSSIILTGEGRAFSSGSDAKEYLTMTLYDYINHQIIGNRLYQLIEEVDKPVIAAVNGYALGEASSWLWHVI</sequence>
<keyword evidence="3" id="KW-1185">Reference proteome</keyword>
<gene>
    <name evidence="2" type="ORF">HS1genome_2003</name>
</gene>
<dbReference type="KEGG" id="sacd:HS1genome_2003"/>
<name>A0A348B612_9CREN</name>
<accession>A0A348B612</accession>
<dbReference type="AlphaFoldDB" id="A0A348B612"/>
<evidence type="ECO:0008006" key="4">
    <source>
        <dbReference type="Google" id="ProtNLM"/>
    </source>
</evidence>
<evidence type="ECO:0000313" key="2">
    <source>
        <dbReference type="EMBL" id="BBD73614.1"/>
    </source>
</evidence>
<dbReference type="Gene3D" id="3.90.226.10">
    <property type="entry name" value="2-enoyl-CoA Hydratase, Chain A, domain 1"/>
    <property type="match status" value="1"/>
</dbReference>